<evidence type="ECO:0000313" key="2">
    <source>
        <dbReference type="EMBL" id="KZS19109.1"/>
    </source>
</evidence>
<dbReference type="EMBL" id="LRGB01000446">
    <property type="protein sequence ID" value="KZS19109.1"/>
    <property type="molecule type" value="Genomic_DNA"/>
</dbReference>
<comment type="caution">
    <text evidence="2">The sequence shown here is derived from an EMBL/GenBank/DDBJ whole genome shotgun (WGS) entry which is preliminary data.</text>
</comment>
<feature type="compositionally biased region" description="Polar residues" evidence="1">
    <location>
        <begin position="30"/>
        <end position="46"/>
    </location>
</feature>
<reference evidence="2 3" key="1">
    <citation type="submission" date="2016-03" db="EMBL/GenBank/DDBJ databases">
        <title>EvidentialGene: Evidence-directed Construction of Genes on Genomes.</title>
        <authorList>
            <person name="Gilbert D.G."/>
            <person name="Choi J.-H."/>
            <person name="Mockaitis K."/>
            <person name="Colbourne J."/>
            <person name="Pfrender M."/>
        </authorList>
    </citation>
    <scope>NUCLEOTIDE SEQUENCE [LARGE SCALE GENOMIC DNA]</scope>
    <source>
        <strain evidence="2 3">Xinb3</strain>
        <tissue evidence="2">Complete organism</tissue>
    </source>
</reference>
<accession>A0A162PSE2</accession>
<sequence>MGVQTVEVSSANRPGAGSLMSPAPPATGVATGTNDVEKGTTGQKSGDQWGKNMQRWRNDNIDIGKENRTLRSFEIADDETKMGPVDPEGGDMKAIVAASPSSGSSSLNVAAPAVVVPPTGDRPTMTTITITGVDGTHQNNGEADVAIPIATPVVAHAPPSGYSSVYVNNRMHNIQLGDKEEVTPNNLV</sequence>
<dbReference type="Proteomes" id="UP000076858">
    <property type="component" value="Unassembled WGS sequence"/>
</dbReference>
<feature type="region of interest" description="Disordered" evidence="1">
    <location>
        <begin position="1"/>
        <end position="52"/>
    </location>
</feature>
<gene>
    <name evidence="2" type="ORF">APZ42_014643</name>
</gene>
<keyword evidence="3" id="KW-1185">Reference proteome</keyword>
<proteinExistence type="predicted"/>
<evidence type="ECO:0000256" key="1">
    <source>
        <dbReference type="SAM" id="MobiDB-lite"/>
    </source>
</evidence>
<dbReference type="AlphaFoldDB" id="A0A162PSE2"/>
<name>A0A162PSE2_9CRUS</name>
<evidence type="ECO:0000313" key="3">
    <source>
        <dbReference type="Proteomes" id="UP000076858"/>
    </source>
</evidence>
<organism evidence="2 3">
    <name type="scientific">Daphnia magna</name>
    <dbReference type="NCBI Taxonomy" id="35525"/>
    <lineage>
        <taxon>Eukaryota</taxon>
        <taxon>Metazoa</taxon>
        <taxon>Ecdysozoa</taxon>
        <taxon>Arthropoda</taxon>
        <taxon>Crustacea</taxon>
        <taxon>Branchiopoda</taxon>
        <taxon>Diplostraca</taxon>
        <taxon>Cladocera</taxon>
        <taxon>Anomopoda</taxon>
        <taxon>Daphniidae</taxon>
        <taxon>Daphnia</taxon>
    </lineage>
</organism>
<feature type="compositionally biased region" description="Polar residues" evidence="1">
    <location>
        <begin position="1"/>
        <end position="12"/>
    </location>
</feature>
<dbReference type="OrthoDB" id="2105077at2759"/>
<protein>
    <submittedName>
        <fullName evidence="2">Uncharacterized protein</fullName>
    </submittedName>
</protein>